<evidence type="ECO:0000313" key="3">
    <source>
        <dbReference type="Proteomes" id="UP001168821"/>
    </source>
</evidence>
<dbReference type="AlphaFoldDB" id="A0AA38IL04"/>
<proteinExistence type="predicted"/>
<gene>
    <name evidence="2" type="ORF">Zmor_010824</name>
</gene>
<feature type="region of interest" description="Disordered" evidence="1">
    <location>
        <begin position="148"/>
        <end position="206"/>
    </location>
</feature>
<evidence type="ECO:0000256" key="1">
    <source>
        <dbReference type="SAM" id="MobiDB-lite"/>
    </source>
</evidence>
<organism evidence="2 3">
    <name type="scientific">Zophobas morio</name>
    <dbReference type="NCBI Taxonomy" id="2755281"/>
    <lineage>
        <taxon>Eukaryota</taxon>
        <taxon>Metazoa</taxon>
        <taxon>Ecdysozoa</taxon>
        <taxon>Arthropoda</taxon>
        <taxon>Hexapoda</taxon>
        <taxon>Insecta</taxon>
        <taxon>Pterygota</taxon>
        <taxon>Neoptera</taxon>
        <taxon>Endopterygota</taxon>
        <taxon>Coleoptera</taxon>
        <taxon>Polyphaga</taxon>
        <taxon>Cucujiformia</taxon>
        <taxon>Tenebrionidae</taxon>
        <taxon>Zophobas</taxon>
    </lineage>
</organism>
<sequence>MAYSMFERPKLHNAKSLKFYPEEYDHHVSFRHKNLPPDFELTVENYSNHQVSHIKDKDKGNYSIQAQSSTHKKCPIYIHNFTKVHHNDGDFVPKNGKKIQNKKKSVMDKLEETYWANWKPDKTELKKSMSPLLPMKIPKTPEIQVIKSAPERRKKIKVYPPSDDSVPKDQAEKKEKNKKISSKSQEIQTEDLPTLPEIVEKPEETKNESALEIVDVSASEEAPVDKKFLKHTDSFIINVKKHQAEKEHFEQPKCIRLYRKPGKILSKNFVKGGSYPLKSCLKKESNFSKRSSKHNRPGSPIIVSSSFGTKNRFGKFHR</sequence>
<dbReference type="EMBL" id="JALNTZ010000003">
    <property type="protein sequence ID" value="KAJ3659117.1"/>
    <property type="molecule type" value="Genomic_DNA"/>
</dbReference>
<reference evidence="2" key="1">
    <citation type="journal article" date="2023" name="G3 (Bethesda)">
        <title>Whole genome assemblies of Zophobas morio and Tenebrio molitor.</title>
        <authorList>
            <person name="Kaur S."/>
            <person name="Stinson S.A."/>
            <person name="diCenzo G.C."/>
        </authorList>
    </citation>
    <scope>NUCLEOTIDE SEQUENCE</scope>
    <source>
        <strain evidence="2">QUZm001</strain>
    </source>
</reference>
<keyword evidence="3" id="KW-1185">Reference proteome</keyword>
<name>A0AA38IL04_9CUCU</name>
<feature type="compositionally biased region" description="Basic and acidic residues" evidence="1">
    <location>
        <begin position="165"/>
        <end position="175"/>
    </location>
</feature>
<protein>
    <submittedName>
        <fullName evidence="2">Uncharacterized protein</fullName>
    </submittedName>
</protein>
<accession>A0AA38IL04</accession>
<evidence type="ECO:0000313" key="2">
    <source>
        <dbReference type="EMBL" id="KAJ3659117.1"/>
    </source>
</evidence>
<comment type="caution">
    <text evidence="2">The sequence shown here is derived from an EMBL/GenBank/DDBJ whole genome shotgun (WGS) entry which is preliminary data.</text>
</comment>
<dbReference type="Proteomes" id="UP001168821">
    <property type="component" value="Unassembled WGS sequence"/>
</dbReference>